<dbReference type="GO" id="GO:0003700">
    <property type="term" value="F:DNA-binding transcription factor activity"/>
    <property type="evidence" value="ECO:0007669"/>
    <property type="project" value="InterPro"/>
</dbReference>
<dbReference type="GO" id="GO:0006351">
    <property type="term" value="P:DNA-templated transcription"/>
    <property type="evidence" value="ECO:0007669"/>
    <property type="project" value="TreeGrafter"/>
</dbReference>
<evidence type="ECO:0000256" key="2">
    <source>
        <dbReference type="ARBA" id="ARBA00023015"/>
    </source>
</evidence>
<dbReference type="PANTHER" id="PTHR30537">
    <property type="entry name" value="HTH-TYPE TRANSCRIPTIONAL REGULATOR"/>
    <property type="match status" value="1"/>
</dbReference>
<dbReference type="InterPro" id="IPR036390">
    <property type="entry name" value="WH_DNA-bd_sf"/>
</dbReference>
<dbReference type="OrthoDB" id="5525645at2"/>
<dbReference type="SUPFAM" id="SSF53850">
    <property type="entry name" value="Periplasmic binding protein-like II"/>
    <property type="match status" value="1"/>
</dbReference>
<dbReference type="FunFam" id="3.40.190.290:FF:000012">
    <property type="entry name" value="Transcriptional regulator, LysR family"/>
    <property type="match status" value="1"/>
</dbReference>
<dbReference type="PRINTS" id="PR00039">
    <property type="entry name" value="HTHLYSR"/>
</dbReference>
<dbReference type="Pfam" id="PF00126">
    <property type="entry name" value="HTH_1"/>
    <property type="match status" value="1"/>
</dbReference>
<dbReference type="Gene3D" id="1.10.10.10">
    <property type="entry name" value="Winged helix-like DNA-binding domain superfamily/Winged helix DNA-binding domain"/>
    <property type="match status" value="1"/>
</dbReference>
<comment type="similarity">
    <text evidence="1">Belongs to the LysR transcriptional regulatory family.</text>
</comment>
<dbReference type="RefSeq" id="WP_086080937.1">
    <property type="nucleotide sequence ID" value="NZ_CP021111.1"/>
</dbReference>
<name>A0A1W6ZKG7_9BORD</name>
<keyword evidence="7" id="KW-1185">Reference proteome</keyword>
<dbReference type="Gene3D" id="3.40.190.290">
    <property type="match status" value="1"/>
</dbReference>
<sequence length="323" mass="36190">MPRDNLNDLLAFIAVARERSFTRAAAQVGVSQSALSHTIKGLEARLGVRLLTRTTRSVSPTEAGERLLERISPQFEQIEAELQELSQFREHPAGSLRISATDYTIQTVLWPRLVPFLRRYPDIRVELINDYGLADIVAQRCDAGVRLGEQLARDMIAVRISPDLRFALVGSKSYFARRPPPQAPHELVDHRCINLRLPTSGGLYAWEFGKDGQDMRVRVDGQLVFNDVYQILRAAVDGFGLAYIPEGMVQAHLDDGRLVRVLEDWSPMWTGYHLYYPNRRQPSPAMRLLVDALRYPPDGGPAADRPACVRHAGLDTEPAIAAS</sequence>
<dbReference type="PANTHER" id="PTHR30537:SF1">
    <property type="entry name" value="HTH-TYPE TRANSCRIPTIONAL REGULATOR PGRR"/>
    <property type="match status" value="1"/>
</dbReference>
<dbReference type="GO" id="GO:0043565">
    <property type="term" value="F:sequence-specific DNA binding"/>
    <property type="evidence" value="ECO:0007669"/>
    <property type="project" value="TreeGrafter"/>
</dbReference>
<evidence type="ECO:0000313" key="7">
    <source>
        <dbReference type="Proteomes" id="UP000194161"/>
    </source>
</evidence>
<proteinExistence type="inferred from homology"/>
<dbReference type="SUPFAM" id="SSF46785">
    <property type="entry name" value="Winged helix' DNA-binding domain"/>
    <property type="match status" value="1"/>
</dbReference>
<dbReference type="AlphaFoldDB" id="A0A1W6ZKG7"/>
<feature type="domain" description="HTH lysR-type" evidence="5">
    <location>
        <begin position="4"/>
        <end position="61"/>
    </location>
</feature>
<dbReference type="InterPro" id="IPR005119">
    <property type="entry name" value="LysR_subst-bd"/>
</dbReference>
<evidence type="ECO:0000256" key="4">
    <source>
        <dbReference type="ARBA" id="ARBA00023163"/>
    </source>
</evidence>
<protein>
    <submittedName>
        <fullName evidence="6">LysR family transcriptional regulator</fullName>
    </submittedName>
</protein>
<dbReference type="PROSITE" id="PS50931">
    <property type="entry name" value="HTH_LYSR"/>
    <property type="match status" value="1"/>
</dbReference>
<keyword evidence="3" id="KW-0238">DNA-binding</keyword>
<dbReference type="STRING" id="463040.CAL15_05295"/>
<dbReference type="InterPro" id="IPR000847">
    <property type="entry name" value="LysR_HTH_N"/>
</dbReference>
<reference evidence="6 7" key="1">
    <citation type="submission" date="2017-05" db="EMBL/GenBank/DDBJ databases">
        <title>Complete and WGS of Bordetella genogroups.</title>
        <authorList>
            <person name="Spilker T."/>
            <person name="LiPuma J."/>
        </authorList>
    </citation>
    <scope>NUCLEOTIDE SEQUENCE [LARGE SCALE GENOMIC DNA]</scope>
    <source>
        <strain evidence="6 7">AU7206</strain>
    </source>
</reference>
<evidence type="ECO:0000256" key="3">
    <source>
        <dbReference type="ARBA" id="ARBA00023125"/>
    </source>
</evidence>
<keyword evidence="2" id="KW-0805">Transcription regulation</keyword>
<evidence type="ECO:0000313" key="6">
    <source>
        <dbReference type="EMBL" id="ARP97294.1"/>
    </source>
</evidence>
<evidence type="ECO:0000256" key="1">
    <source>
        <dbReference type="ARBA" id="ARBA00009437"/>
    </source>
</evidence>
<dbReference type="Proteomes" id="UP000194161">
    <property type="component" value="Chromosome"/>
</dbReference>
<dbReference type="CDD" id="cd08474">
    <property type="entry name" value="PBP2_CrgA_like_5"/>
    <property type="match status" value="1"/>
</dbReference>
<gene>
    <name evidence="6" type="ORF">CAL15_05295</name>
</gene>
<dbReference type="InterPro" id="IPR036388">
    <property type="entry name" value="WH-like_DNA-bd_sf"/>
</dbReference>
<evidence type="ECO:0000259" key="5">
    <source>
        <dbReference type="PROSITE" id="PS50931"/>
    </source>
</evidence>
<keyword evidence="4" id="KW-0804">Transcription</keyword>
<accession>A0A1W6ZKG7</accession>
<dbReference type="FunFam" id="1.10.10.10:FF:000001">
    <property type="entry name" value="LysR family transcriptional regulator"/>
    <property type="match status" value="1"/>
</dbReference>
<dbReference type="KEGG" id="bgm:CAL15_05295"/>
<dbReference type="EMBL" id="CP021111">
    <property type="protein sequence ID" value="ARP97294.1"/>
    <property type="molecule type" value="Genomic_DNA"/>
</dbReference>
<dbReference type="InterPro" id="IPR058163">
    <property type="entry name" value="LysR-type_TF_proteobact-type"/>
</dbReference>
<dbReference type="Pfam" id="PF03466">
    <property type="entry name" value="LysR_substrate"/>
    <property type="match status" value="1"/>
</dbReference>
<organism evidence="6 7">
    <name type="scientific">Bordetella genomosp. 13</name>
    <dbReference type="NCBI Taxonomy" id="463040"/>
    <lineage>
        <taxon>Bacteria</taxon>
        <taxon>Pseudomonadati</taxon>
        <taxon>Pseudomonadota</taxon>
        <taxon>Betaproteobacteria</taxon>
        <taxon>Burkholderiales</taxon>
        <taxon>Alcaligenaceae</taxon>
        <taxon>Bordetella</taxon>
    </lineage>
</organism>